<proteinExistence type="predicted"/>
<dbReference type="OrthoDB" id="6432353at2759"/>
<protein>
    <recommendedName>
        <fullName evidence="3">DNA-directed DNA polymerase</fullName>
    </recommendedName>
</protein>
<dbReference type="PANTHER" id="PTHR31511:SF12">
    <property type="entry name" value="RHO TERMINATION FACTOR N-TERMINAL DOMAIN-CONTAINING PROTEIN"/>
    <property type="match status" value="1"/>
</dbReference>
<accession>A0A4Y2GS69</accession>
<dbReference type="SUPFAM" id="SSF56672">
    <property type="entry name" value="DNA/RNA polymerases"/>
    <property type="match status" value="1"/>
</dbReference>
<keyword evidence="2" id="KW-1185">Reference proteome</keyword>
<dbReference type="Proteomes" id="UP000499080">
    <property type="component" value="Unassembled WGS sequence"/>
</dbReference>
<dbReference type="GO" id="GO:0071897">
    <property type="term" value="P:DNA biosynthetic process"/>
    <property type="evidence" value="ECO:0007669"/>
    <property type="project" value="UniProtKB-ARBA"/>
</dbReference>
<comment type="caution">
    <text evidence="1">The sequence shown here is derived from an EMBL/GenBank/DDBJ whole genome shotgun (WGS) entry which is preliminary data.</text>
</comment>
<evidence type="ECO:0000313" key="1">
    <source>
        <dbReference type="EMBL" id="GBM56822.1"/>
    </source>
</evidence>
<sequence>MPSSLEKLASNLHESEFKNVQKFYSNEEANLLLKKGVYPYDYMDNFTKFSETDLPPKDKFYSRLNEQNITDADYEHAQNVWSKFCITNICEYTDLYVKSDVLLLADIFENFRDLCMNTYMLDPAWYFTAPGLSWDSMLKMTGVEIELLTDYEMFLFVERGIRGGISQCSHRYSIENNSYLPNYDKSRASNYILYLDANNLYGWAMNEPLPLKNFKWLHDVENFNVLNIPDENDAGYILEVDLNYPSTLHDNHSDLPLALEMKNPPNCREKATINYLV</sequence>
<reference evidence="1 2" key="1">
    <citation type="journal article" date="2019" name="Sci. Rep.">
        <title>Orb-weaving spider Araneus ventricosus genome elucidates the spidroin gene catalogue.</title>
        <authorList>
            <person name="Kono N."/>
            <person name="Nakamura H."/>
            <person name="Ohtoshi R."/>
            <person name="Moran D.A.P."/>
            <person name="Shinohara A."/>
            <person name="Yoshida Y."/>
            <person name="Fujiwara M."/>
            <person name="Mori M."/>
            <person name="Tomita M."/>
            <person name="Arakawa K."/>
        </authorList>
    </citation>
    <scope>NUCLEOTIDE SEQUENCE [LARGE SCALE GENOMIC DNA]</scope>
</reference>
<evidence type="ECO:0000313" key="2">
    <source>
        <dbReference type="Proteomes" id="UP000499080"/>
    </source>
</evidence>
<gene>
    <name evidence="1" type="ORF">AVEN_227333_1</name>
</gene>
<dbReference type="InterPro" id="IPR043502">
    <property type="entry name" value="DNA/RNA_pol_sf"/>
</dbReference>
<name>A0A4Y2GS69_ARAVE</name>
<organism evidence="1 2">
    <name type="scientific">Araneus ventricosus</name>
    <name type="common">Orbweaver spider</name>
    <name type="synonym">Epeira ventricosa</name>
    <dbReference type="NCBI Taxonomy" id="182803"/>
    <lineage>
        <taxon>Eukaryota</taxon>
        <taxon>Metazoa</taxon>
        <taxon>Ecdysozoa</taxon>
        <taxon>Arthropoda</taxon>
        <taxon>Chelicerata</taxon>
        <taxon>Arachnida</taxon>
        <taxon>Araneae</taxon>
        <taxon>Araneomorphae</taxon>
        <taxon>Entelegynae</taxon>
        <taxon>Araneoidea</taxon>
        <taxon>Araneidae</taxon>
        <taxon>Araneus</taxon>
    </lineage>
</organism>
<dbReference type="EMBL" id="BGPR01001566">
    <property type="protein sequence ID" value="GBM56822.1"/>
    <property type="molecule type" value="Genomic_DNA"/>
</dbReference>
<dbReference type="PANTHER" id="PTHR31511">
    <property type="entry name" value="PROTEIN CBG23764"/>
    <property type="match status" value="1"/>
</dbReference>
<dbReference type="AlphaFoldDB" id="A0A4Y2GS69"/>
<evidence type="ECO:0008006" key="3">
    <source>
        <dbReference type="Google" id="ProtNLM"/>
    </source>
</evidence>